<dbReference type="SUPFAM" id="SSF49464">
    <property type="entry name" value="Carboxypeptidase regulatory domain-like"/>
    <property type="match status" value="1"/>
</dbReference>
<dbReference type="SUPFAM" id="SSF56935">
    <property type="entry name" value="Porins"/>
    <property type="match status" value="1"/>
</dbReference>
<name>A0A9X3IAA0_9SPHI</name>
<dbReference type="InterPro" id="IPR037066">
    <property type="entry name" value="Plug_dom_sf"/>
</dbReference>
<dbReference type="PANTHER" id="PTHR40980:SF4">
    <property type="entry name" value="TONB-DEPENDENT RECEPTOR-LIKE BETA-BARREL DOMAIN-CONTAINING PROTEIN"/>
    <property type="match status" value="1"/>
</dbReference>
<evidence type="ECO:0000313" key="6">
    <source>
        <dbReference type="EMBL" id="MCX3265829.1"/>
    </source>
</evidence>
<dbReference type="RefSeq" id="WP_010599098.1">
    <property type="nucleotide sequence ID" value="NZ_JAPJUH010000004.1"/>
</dbReference>
<evidence type="ECO:0000256" key="4">
    <source>
        <dbReference type="SAM" id="SignalP"/>
    </source>
</evidence>
<dbReference type="Gene3D" id="2.60.40.1120">
    <property type="entry name" value="Carboxypeptidase-like, regulatory domain"/>
    <property type="match status" value="1"/>
</dbReference>
<comment type="subcellular location">
    <subcellularLocation>
        <location evidence="1">Cell outer membrane</location>
    </subcellularLocation>
</comment>
<keyword evidence="7" id="KW-1185">Reference proteome</keyword>
<proteinExistence type="predicted"/>
<evidence type="ECO:0000313" key="7">
    <source>
        <dbReference type="Proteomes" id="UP001142592"/>
    </source>
</evidence>
<evidence type="ECO:0000256" key="1">
    <source>
        <dbReference type="ARBA" id="ARBA00004442"/>
    </source>
</evidence>
<protein>
    <submittedName>
        <fullName evidence="6">Outer membrane beta-barrel family protein</fullName>
    </submittedName>
</protein>
<comment type="caution">
    <text evidence="6">The sequence shown here is derived from an EMBL/GenBank/DDBJ whole genome shotgun (WGS) entry which is preliminary data.</text>
</comment>
<evidence type="ECO:0000256" key="3">
    <source>
        <dbReference type="ARBA" id="ARBA00023237"/>
    </source>
</evidence>
<dbReference type="Proteomes" id="UP001142592">
    <property type="component" value="Unassembled WGS sequence"/>
</dbReference>
<dbReference type="InterPro" id="IPR036942">
    <property type="entry name" value="Beta-barrel_TonB_sf"/>
</dbReference>
<dbReference type="AlphaFoldDB" id="A0A9X3IAA0"/>
<keyword evidence="2" id="KW-0472">Membrane</keyword>
<feature type="signal peptide" evidence="4">
    <location>
        <begin position="1"/>
        <end position="21"/>
    </location>
</feature>
<dbReference type="InterPro" id="IPR041700">
    <property type="entry name" value="OMP_b-brl_3"/>
</dbReference>
<evidence type="ECO:0000256" key="2">
    <source>
        <dbReference type="ARBA" id="ARBA00023136"/>
    </source>
</evidence>
<dbReference type="Gene3D" id="2.170.130.10">
    <property type="entry name" value="TonB-dependent receptor, plug domain"/>
    <property type="match status" value="1"/>
</dbReference>
<gene>
    <name evidence="6" type="ORF">OQZ29_13810</name>
</gene>
<sequence>MHKLLFAITLLFILTFSGVQAQFKIVGKSLGENNIGQALISIKLTNASNKSVYTQSDSLGNYIFLNLPSGSYNIFFSAINYVSQQRNFQLRSDTSINIQLMENAQKLVDVQINSKKPLVEKRIDRTIFNVENSISAIGTDAIELLTKVPGVRVMNDQVSLVGKGAVNVMMNDKLIQLSQDDLSNYLKSISSDQISKIEVITNPPAKYDAQGNNGLINIVLKKVTAEGIKGSVNTVFTQATHPTAFAGGNISYRKDKITVNSTLNVRKGSIVPFEQSTIFYPNQTWNVVNKDRNFRTVPSAQVGLDYQISKKALLGLSYNGGLTNFHSEENIKTKVFNHQSSLDSLLNSDANAKIRSNFHATNLYLKQSLDSTGKQLIINADWFRFADDKNRFFNNQSYLTDGGLIPNSFAEYLSTSKQNINLYTLKADVDLPFKTFKFAVGAKLSFINNESDVAFYKRRNTIYELDVNQSNLFSYRENTQALYVNLNKTIRKWDFQIGLRGEYTQIDGVSVNQRNENSYFQLFPTLYVVYRATDQSAWNINYGRRINRPAYRKLNPFRWYSNPFVYAEGNPFLQPSYNNNVEISHTYKSLFISTFSFSNTQDGFNDVNFIDASSNTQASKPVNFITRYQYQFSNSAVLIPFKNWQTTNQFNVFYSVSNSSIVQTLSNLKGAGAYFSTSNQFTFNKSKTILADINFWYQFPTVDGLNENESQSNLDFGVKTLLLNKKLQLSLNANDVLKTNKYRYSSLINNIRQEYNNYYDARQIRFTARFNFGNEKIKQLERKGGNEEERRRSN</sequence>
<dbReference type="GO" id="GO:0009279">
    <property type="term" value="C:cell outer membrane"/>
    <property type="evidence" value="ECO:0007669"/>
    <property type="project" value="UniProtKB-SubCell"/>
</dbReference>
<keyword evidence="4" id="KW-0732">Signal</keyword>
<reference evidence="6" key="1">
    <citation type="submission" date="2022-11" db="EMBL/GenBank/DDBJ databases">
        <authorList>
            <person name="Graham C."/>
            <person name="Newman J.D."/>
        </authorList>
    </citation>
    <scope>NUCLEOTIDE SEQUENCE</scope>
    <source>
        <strain evidence="6">DSM 19486</strain>
    </source>
</reference>
<keyword evidence="3" id="KW-0998">Cell outer membrane</keyword>
<dbReference type="EMBL" id="JAPJUH010000004">
    <property type="protein sequence ID" value="MCX3265829.1"/>
    <property type="molecule type" value="Genomic_DNA"/>
</dbReference>
<feature type="chain" id="PRO_5040946938" evidence="4">
    <location>
        <begin position="22"/>
        <end position="794"/>
    </location>
</feature>
<feature type="domain" description="Outer membrane protein beta-barrel" evidence="5">
    <location>
        <begin position="368"/>
        <end position="769"/>
    </location>
</feature>
<dbReference type="Gene3D" id="2.40.170.20">
    <property type="entry name" value="TonB-dependent receptor, beta-barrel domain"/>
    <property type="match status" value="1"/>
</dbReference>
<evidence type="ECO:0000259" key="5">
    <source>
        <dbReference type="Pfam" id="PF14905"/>
    </source>
</evidence>
<dbReference type="Pfam" id="PF14905">
    <property type="entry name" value="OMP_b-brl_3"/>
    <property type="match status" value="1"/>
</dbReference>
<dbReference type="PANTHER" id="PTHR40980">
    <property type="entry name" value="PLUG DOMAIN-CONTAINING PROTEIN"/>
    <property type="match status" value="1"/>
</dbReference>
<organism evidence="6 7">
    <name type="scientific">Pedobacter agri</name>
    <dbReference type="NCBI Taxonomy" id="454586"/>
    <lineage>
        <taxon>Bacteria</taxon>
        <taxon>Pseudomonadati</taxon>
        <taxon>Bacteroidota</taxon>
        <taxon>Sphingobacteriia</taxon>
        <taxon>Sphingobacteriales</taxon>
        <taxon>Sphingobacteriaceae</taxon>
        <taxon>Pedobacter</taxon>
    </lineage>
</organism>
<accession>A0A9X3IAA0</accession>
<dbReference type="InterPro" id="IPR008969">
    <property type="entry name" value="CarboxyPept-like_regulatory"/>
</dbReference>